<dbReference type="Proteomes" id="UP001596122">
    <property type="component" value="Unassembled WGS sequence"/>
</dbReference>
<dbReference type="InterPro" id="IPR013149">
    <property type="entry name" value="ADH-like_C"/>
</dbReference>
<organism evidence="2 3">
    <name type="scientific">Aquipuribacter nitratireducens</name>
    <dbReference type="NCBI Taxonomy" id="650104"/>
    <lineage>
        <taxon>Bacteria</taxon>
        <taxon>Bacillati</taxon>
        <taxon>Actinomycetota</taxon>
        <taxon>Actinomycetes</taxon>
        <taxon>Micrococcales</taxon>
        <taxon>Intrasporangiaceae</taxon>
        <taxon>Aquipuribacter</taxon>
    </lineage>
</organism>
<dbReference type="Gene3D" id="3.90.180.10">
    <property type="entry name" value="Medium-chain alcohol dehydrogenases, catalytic domain"/>
    <property type="match status" value="1"/>
</dbReference>
<feature type="domain" description="Enoyl reductase (ER)" evidence="1">
    <location>
        <begin position="13"/>
        <end position="322"/>
    </location>
</feature>
<evidence type="ECO:0000313" key="2">
    <source>
        <dbReference type="EMBL" id="MFC5380570.1"/>
    </source>
</evidence>
<evidence type="ECO:0000313" key="3">
    <source>
        <dbReference type="Proteomes" id="UP001596122"/>
    </source>
</evidence>
<dbReference type="Pfam" id="PF00107">
    <property type="entry name" value="ADH_zinc_N"/>
    <property type="match status" value="1"/>
</dbReference>
<dbReference type="InterPro" id="IPR013154">
    <property type="entry name" value="ADH-like_N"/>
</dbReference>
<accession>A0ABW0GL23</accession>
<reference evidence="3" key="1">
    <citation type="journal article" date="2019" name="Int. J. Syst. Evol. Microbiol.">
        <title>The Global Catalogue of Microorganisms (GCM) 10K type strain sequencing project: providing services to taxonomists for standard genome sequencing and annotation.</title>
        <authorList>
            <consortium name="The Broad Institute Genomics Platform"/>
            <consortium name="The Broad Institute Genome Sequencing Center for Infectious Disease"/>
            <person name="Wu L."/>
            <person name="Ma J."/>
        </authorList>
    </citation>
    <scope>NUCLEOTIDE SEQUENCE [LARGE SCALE GENOMIC DNA]</scope>
    <source>
        <strain evidence="3">CCUG 43114</strain>
    </source>
</reference>
<dbReference type="SUPFAM" id="SSF50129">
    <property type="entry name" value="GroES-like"/>
    <property type="match status" value="1"/>
</dbReference>
<evidence type="ECO:0000259" key="1">
    <source>
        <dbReference type="SMART" id="SM00829"/>
    </source>
</evidence>
<protein>
    <submittedName>
        <fullName evidence="2">Zinc-binding dehydrogenase</fullName>
    </submittedName>
</protein>
<dbReference type="EMBL" id="JBHSLD010000007">
    <property type="protein sequence ID" value="MFC5380570.1"/>
    <property type="molecule type" value="Genomic_DNA"/>
</dbReference>
<comment type="caution">
    <text evidence="2">The sequence shown here is derived from an EMBL/GenBank/DDBJ whole genome shotgun (WGS) entry which is preliminary data.</text>
</comment>
<dbReference type="InterPro" id="IPR020843">
    <property type="entry name" value="ER"/>
</dbReference>
<keyword evidence="3" id="KW-1185">Reference proteome</keyword>
<gene>
    <name evidence="2" type="ORF">ACFPJ6_07200</name>
</gene>
<sequence>MVAVVVTHPSPDDPLAALEVRDRAPEPVVSPPEDWVPVTVRAASLNHHDVWSLRGVGLPADRMPMVLGSDAAGVGPDGEEVVVHGVISQPGWTGDETEDPRRSLLSERYPGTFADTVLVPARNLVPKPPEMSFEDAACLPVAWLTAYRMLFVRGGCVPGQTVLVQGAGGGVATALTALGSAAGLRVWVTSRDEGKRERALALGADAVFETGARLPDRVDAVMETVGEATWAHSLRALRPGGTLVVSGATSGASPPADLQRVFFLQLRVVGSTMGTREELQRLLRMCVTTGVRPLVDSVLPMADARDAVERMVRGEVEGKLVLTP</sequence>
<dbReference type="PANTHER" id="PTHR45033">
    <property type="match status" value="1"/>
</dbReference>
<dbReference type="PANTHER" id="PTHR45033:SF3">
    <property type="entry name" value="DEHYDROGENASE, PUTATIVE (AFU_ORTHOLOGUE AFUA_2G13270)-RELATED"/>
    <property type="match status" value="1"/>
</dbReference>
<dbReference type="InterPro" id="IPR011032">
    <property type="entry name" value="GroES-like_sf"/>
</dbReference>
<dbReference type="InterPro" id="IPR052711">
    <property type="entry name" value="Zinc_ADH-like"/>
</dbReference>
<dbReference type="Pfam" id="PF08240">
    <property type="entry name" value="ADH_N"/>
    <property type="match status" value="1"/>
</dbReference>
<proteinExistence type="predicted"/>
<dbReference type="RefSeq" id="WP_340268022.1">
    <property type="nucleotide sequence ID" value="NZ_JBBEOG010000002.1"/>
</dbReference>
<dbReference type="InterPro" id="IPR036291">
    <property type="entry name" value="NAD(P)-bd_dom_sf"/>
</dbReference>
<name>A0ABW0GL23_9MICO</name>
<dbReference type="SUPFAM" id="SSF51735">
    <property type="entry name" value="NAD(P)-binding Rossmann-fold domains"/>
    <property type="match status" value="1"/>
</dbReference>
<dbReference type="SMART" id="SM00829">
    <property type="entry name" value="PKS_ER"/>
    <property type="match status" value="1"/>
</dbReference>